<dbReference type="PROSITE" id="PS50994">
    <property type="entry name" value="INTEGRASE"/>
    <property type="match status" value="1"/>
</dbReference>
<keyword evidence="11" id="KW-0239">DNA-directed DNA polymerase</keyword>
<reference evidence="17" key="1">
    <citation type="submission" date="2021-03" db="EMBL/GenBank/DDBJ databases">
        <title>Draft genome sequence of rust myrtle Austropuccinia psidii MF-1, a brazilian biotype.</title>
        <authorList>
            <person name="Quecine M.C."/>
            <person name="Pachon D.M.R."/>
            <person name="Bonatelli M.L."/>
            <person name="Correr F.H."/>
            <person name="Franceschini L.M."/>
            <person name="Leite T.F."/>
            <person name="Margarido G.R.A."/>
            <person name="Almeida C.A."/>
            <person name="Ferrarezi J.A."/>
            <person name="Labate C.A."/>
        </authorList>
    </citation>
    <scope>NUCLEOTIDE SEQUENCE</scope>
    <source>
        <strain evidence="17">MF-1</strain>
    </source>
</reference>
<dbReference type="GO" id="GO:0032196">
    <property type="term" value="P:transposition"/>
    <property type="evidence" value="ECO:0007669"/>
    <property type="project" value="UniProtKB-KW"/>
</dbReference>
<keyword evidence="4" id="KW-0479">Metal-binding</keyword>
<dbReference type="SUPFAM" id="SSF53098">
    <property type="entry name" value="Ribonuclease H-like"/>
    <property type="match status" value="1"/>
</dbReference>
<evidence type="ECO:0000313" key="18">
    <source>
        <dbReference type="Proteomes" id="UP000765509"/>
    </source>
</evidence>
<comment type="catalytic activity">
    <reaction evidence="15">
        <text>DNA(n) + a 2'-deoxyribonucleoside 5'-triphosphate = DNA(n+1) + diphosphate</text>
        <dbReference type="Rhea" id="RHEA:22508"/>
        <dbReference type="Rhea" id="RHEA-COMP:17339"/>
        <dbReference type="Rhea" id="RHEA-COMP:17340"/>
        <dbReference type="ChEBI" id="CHEBI:33019"/>
        <dbReference type="ChEBI" id="CHEBI:61560"/>
        <dbReference type="ChEBI" id="CHEBI:173112"/>
        <dbReference type="EC" id="2.7.7.7"/>
    </reaction>
</comment>
<dbReference type="PANTHER" id="PTHR42648">
    <property type="entry name" value="TRANSPOSASE, PUTATIVE-RELATED"/>
    <property type="match status" value="1"/>
</dbReference>
<name>A0A9Q3I8I5_9BASI</name>
<accession>A0A9Q3I8I5</accession>
<evidence type="ECO:0000256" key="9">
    <source>
        <dbReference type="ARBA" id="ARBA00022908"/>
    </source>
</evidence>
<evidence type="ECO:0000259" key="16">
    <source>
        <dbReference type="PROSITE" id="PS50994"/>
    </source>
</evidence>
<dbReference type="InterPro" id="IPR001584">
    <property type="entry name" value="Integrase_cat-core"/>
</dbReference>
<keyword evidence="11" id="KW-0808">Transferase</keyword>
<dbReference type="Pfam" id="PF07727">
    <property type="entry name" value="RVT_2"/>
    <property type="match status" value="1"/>
</dbReference>
<evidence type="ECO:0000256" key="4">
    <source>
        <dbReference type="ARBA" id="ARBA00022723"/>
    </source>
</evidence>
<evidence type="ECO:0000256" key="5">
    <source>
        <dbReference type="ARBA" id="ARBA00022759"/>
    </source>
</evidence>
<keyword evidence="9" id="KW-0229">DNA integration</keyword>
<protein>
    <recommendedName>
        <fullName evidence="16">Integrase catalytic domain-containing protein</fullName>
    </recommendedName>
</protein>
<evidence type="ECO:0000256" key="12">
    <source>
        <dbReference type="ARBA" id="ARBA00023172"/>
    </source>
</evidence>
<dbReference type="InterPro" id="IPR039537">
    <property type="entry name" value="Retrotran_Ty1/copia-like"/>
</dbReference>
<dbReference type="InterPro" id="IPR036397">
    <property type="entry name" value="RNaseH_sf"/>
</dbReference>
<evidence type="ECO:0000313" key="17">
    <source>
        <dbReference type="EMBL" id="MBW0529719.1"/>
    </source>
</evidence>
<keyword evidence="18" id="KW-1185">Reference proteome</keyword>
<comment type="catalytic activity">
    <reaction evidence="14">
        <text>DNA(n) + a 2'-deoxyribonucleoside 5'-triphosphate = DNA(n+1) + diphosphate</text>
        <dbReference type="Rhea" id="RHEA:22508"/>
        <dbReference type="Rhea" id="RHEA-COMP:17339"/>
        <dbReference type="Rhea" id="RHEA-COMP:17340"/>
        <dbReference type="ChEBI" id="CHEBI:33019"/>
        <dbReference type="ChEBI" id="CHEBI:61560"/>
        <dbReference type="ChEBI" id="CHEBI:173112"/>
        <dbReference type="EC" id="2.7.7.49"/>
    </reaction>
</comment>
<evidence type="ECO:0000256" key="6">
    <source>
        <dbReference type="ARBA" id="ARBA00022801"/>
    </source>
</evidence>
<evidence type="ECO:0000256" key="11">
    <source>
        <dbReference type="ARBA" id="ARBA00022932"/>
    </source>
</evidence>
<dbReference type="OrthoDB" id="7691805at2759"/>
<evidence type="ECO:0000256" key="1">
    <source>
        <dbReference type="ARBA" id="ARBA00022578"/>
    </source>
</evidence>
<dbReference type="GO" id="GO:0003887">
    <property type="term" value="F:DNA-directed DNA polymerase activity"/>
    <property type="evidence" value="ECO:0007669"/>
    <property type="project" value="UniProtKB-KW"/>
</dbReference>
<dbReference type="GO" id="GO:0003723">
    <property type="term" value="F:RNA binding"/>
    <property type="evidence" value="ECO:0007669"/>
    <property type="project" value="UniProtKB-KW"/>
</dbReference>
<dbReference type="GO" id="GO:0005634">
    <property type="term" value="C:nucleus"/>
    <property type="evidence" value="ECO:0007669"/>
    <property type="project" value="UniProtKB-ARBA"/>
</dbReference>
<keyword evidence="10" id="KW-0695">RNA-directed DNA polymerase</keyword>
<evidence type="ECO:0000256" key="13">
    <source>
        <dbReference type="ARBA" id="ARBA00023268"/>
    </source>
</evidence>
<keyword evidence="8" id="KW-0694">RNA-binding</keyword>
<dbReference type="GO" id="GO:0003964">
    <property type="term" value="F:RNA-directed DNA polymerase activity"/>
    <property type="evidence" value="ECO:0007669"/>
    <property type="project" value="UniProtKB-KW"/>
</dbReference>
<evidence type="ECO:0000256" key="15">
    <source>
        <dbReference type="ARBA" id="ARBA00049244"/>
    </source>
</evidence>
<gene>
    <name evidence="17" type="ORF">O181_069434</name>
</gene>
<evidence type="ECO:0000256" key="2">
    <source>
        <dbReference type="ARBA" id="ARBA00022695"/>
    </source>
</evidence>
<keyword evidence="5" id="KW-0255">Endonuclease</keyword>
<organism evidence="17 18">
    <name type="scientific">Austropuccinia psidii MF-1</name>
    <dbReference type="NCBI Taxonomy" id="1389203"/>
    <lineage>
        <taxon>Eukaryota</taxon>
        <taxon>Fungi</taxon>
        <taxon>Dikarya</taxon>
        <taxon>Basidiomycota</taxon>
        <taxon>Pucciniomycotina</taxon>
        <taxon>Pucciniomycetes</taxon>
        <taxon>Pucciniales</taxon>
        <taxon>Sphaerophragmiaceae</taxon>
        <taxon>Austropuccinia</taxon>
    </lineage>
</organism>
<evidence type="ECO:0000256" key="14">
    <source>
        <dbReference type="ARBA" id="ARBA00048173"/>
    </source>
</evidence>
<evidence type="ECO:0000256" key="8">
    <source>
        <dbReference type="ARBA" id="ARBA00022884"/>
    </source>
</evidence>
<dbReference type="InterPro" id="IPR013103">
    <property type="entry name" value="RVT_2"/>
</dbReference>
<evidence type="ECO:0000256" key="3">
    <source>
        <dbReference type="ARBA" id="ARBA00022722"/>
    </source>
</evidence>
<keyword evidence="13" id="KW-0511">Multifunctional enzyme</keyword>
<dbReference type="EMBL" id="AVOT02035374">
    <property type="protein sequence ID" value="MBW0529719.1"/>
    <property type="molecule type" value="Genomic_DNA"/>
</dbReference>
<keyword evidence="2" id="KW-0548">Nucleotidyltransferase</keyword>
<dbReference type="GO" id="GO:0004519">
    <property type="term" value="F:endonuclease activity"/>
    <property type="evidence" value="ECO:0007669"/>
    <property type="project" value="UniProtKB-KW"/>
</dbReference>
<sequence>MGPFTTNPQGFQYLVTVRDHASTYSVVYPLKSCSDAPKAILDAIKQFQVQLQSTPKVLWTDNAREFTSSSFVLSLAKLGVSFFPSLPYLPQENGEAEQLNRTLGNVAWSMILESQMPNCFWCFVYALVCFMHNRLPNLQFLKLSPYERLFGRPPTINTLYPFGADAIVHIPAVQQPHKLAPGGIACRLLKPLMMETINITNSKGSLSHIVNRTSLGEVPKKRYFNNKNTAISALPLTKDVAIPEHLGQALLGKFCDHWRATCKHELDQMLAWNVWEEVFKTEGMKMIGHCWVFDIKKQANRSIEKFKAWLVARGDQQWPGIDCTKTYAPTASLISLRLVLAHAVCHHWALASFDVSAQKGLVRHEAGRSVLVDLPVGYPDSDGVRRNGAAILDFKQHLCAEVEIKWHDNMMQIMGLECTIGKGKVAIAQRGLTSSILEAYPQAIIKNDSPLPILSTITLSPNDAVLDATPFCLVVGLLAYLVSGSHPDLAFAVNYLARHSMSPTAQHWGILDHVMGYLLKMQLHQLML</sequence>
<keyword evidence="7" id="KW-0460">Magnesium</keyword>
<dbReference type="AlphaFoldDB" id="A0A9Q3I8I5"/>
<dbReference type="Proteomes" id="UP000765509">
    <property type="component" value="Unassembled WGS sequence"/>
</dbReference>
<keyword evidence="3" id="KW-0540">Nuclease</keyword>
<dbReference type="GO" id="GO:0046872">
    <property type="term" value="F:metal ion binding"/>
    <property type="evidence" value="ECO:0007669"/>
    <property type="project" value="UniProtKB-KW"/>
</dbReference>
<keyword evidence="1" id="KW-0815">Transposition</keyword>
<dbReference type="GO" id="GO:0006310">
    <property type="term" value="P:DNA recombination"/>
    <property type="evidence" value="ECO:0007669"/>
    <property type="project" value="UniProtKB-KW"/>
</dbReference>
<comment type="caution">
    <text evidence="17">The sequence shown here is derived from an EMBL/GenBank/DDBJ whole genome shotgun (WGS) entry which is preliminary data.</text>
</comment>
<dbReference type="InterPro" id="IPR012337">
    <property type="entry name" value="RNaseH-like_sf"/>
</dbReference>
<proteinExistence type="predicted"/>
<dbReference type="PANTHER" id="PTHR42648:SF11">
    <property type="entry name" value="TRANSPOSON TY4-P GAG-POL POLYPROTEIN"/>
    <property type="match status" value="1"/>
</dbReference>
<evidence type="ECO:0000256" key="10">
    <source>
        <dbReference type="ARBA" id="ARBA00022918"/>
    </source>
</evidence>
<dbReference type="Gene3D" id="3.30.420.10">
    <property type="entry name" value="Ribonuclease H-like superfamily/Ribonuclease H"/>
    <property type="match status" value="1"/>
</dbReference>
<keyword evidence="12" id="KW-0233">DNA recombination</keyword>
<keyword evidence="6" id="KW-0378">Hydrolase</keyword>
<evidence type="ECO:0000256" key="7">
    <source>
        <dbReference type="ARBA" id="ARBA00022842"/>
    </source>
</evidence>
<dbReference type="GO" id="GO:0016787">
    <property type="term" value="F:hydrolase activity"/>
    <property type="evidence" value="ECO:0007669"/>
    <property type="project" value="UniProtKB-KW"/>
</dbReference>
<feature type="domain" description="Integrase catalytic" evidence="16">
    <location>
        <begin position="1"/>
        <end position="153"/>
    </location>
</feature>
<dbReference type="GO" id="GO:0015074">
    <property type="term" value="P:DNA integration"/>
    <property type="evidence" value="ECO:0007669"/>
    <property type="project" value="UniProtKB-KW"/>
</dbReference>